<gene>
    <name evidence="23" type="primary">ftsW</name>
    <name evidence="23" type="ORF">IAB07_00330</name>
</gene>
<evidence type="ECO:0000256" key="3">
    <source>
        <dbReference type="ARBA" id="ARBA00022475"/>
    </source>
</evidence>
<comment type="subcellular location">
    <subcellularLocation>
        <location evidence="1">Cell membrane</location>
        <topology evidence="1">Multi-pass membrane protein</topology>
    </subcellularLocation>
</comment>
<dbReference type="AlphaFoldDB" id="A0A9D1ML05"/>
<keyword evidence="13" id="KW-0961">Cell wall biogenesis/degradation</keyword>
<evidence type="ECO:0000256" key="2">
    <source>
        <dbReference type="ARBA" id="ARBA00004752"/>
    </source>
</evidence>
<name>A0A9D1ML05_9FIRM</name>
<evidence type="ECO:0000256" key="9">
    <source>
        <dbReference type="ARBA" id="ARBA00022984"/>
    </source>
</evidence>
<feature type="transmembrane region" description="Helical" evidence="22">
    <location>
        <begin position="163"/>
        <end position="179"/>
    </location>
</feature>
<dbReference type="GO" id="GO:0015648">
    <property type="term" value="F:lipid-linked peptidoglycan transporter activity"/>
    <property type="evidence" value="ECO:0007669"/>
    <property type="project" value="TreeGrafter"/>
</dbReference>
<feature type="transmembrane region" description="Helical" evidence="22">
    <location>
        <begin position="77"/>
        <end position="96"/>
    </location>
</feature>
<dbReference type="EMBL" id="DVNJ01000001">
    <property type="protein sequence ID" value="HIU62199.1"/>
    <property type="molecule type" value="Genomic_DNA"/>
</dbReference>
<keyword evidence="8" id="KW-0133">Cell shape</keyword>
<evidence type="ECO:0000256" key="15">
    <source>
        <dbReference type="ARBA" id="ARBA00033270"/>
    </source>
</evidence>
<evidence type="ECO:0000256" key="5">
    <source>
        <dbReference type="ARBA" id="ARBA00022676"/>
    </source>
</evidence>
<reference evidence="23" key="1">
    <citation type="submission" date="2020-10" db="EMBL/GenBank/DDBJ databases">
        <authorList>
            <person name="Gilroy R."/>
        </authorList>
    </citation>
    <scope>NUCLEOTIDE SEQUENCE</scope>
    <source>
        <strain evidence="23">9366</strain>
    </source>
</reference>
<dbReference type="GO" id="GO:0032153">
    <property type="term" value="C:cell division site"/>
    <property type="evidence" value="ECO:0007669"/>
    <property type="project" value="TreeGrafter"/>
</dbReference>
<organism evidence="23 24">
    <name type="scientific">Candidatus Caccalectryoclostridium excrementigallinarum</name>
    <dbReference type="NCBI Taxonomy" id="2840710"/>
    <lineage>
        <taxon>Bacteria</taxon>
        <taxon>Bacillati</taxon>
        <taxon>Bacillota</taxon>
        <taxon>Clostridia</taxon>
        <taxon>Christensenellales</taxon>
        <taxon>Christensenellaceae</taxon>
        <taxon>Christensenellaceae incertae sedis</taxon>
        <taxon>Candidatus Caccalectryoclostridium</taxon>
    </lineage>
</organism>
<evidence type="ECO:0000256" key="17">
    <source>
        <dbReference type="ARBA" id="ARBA00041185"/>
    </source>
</evidence>
<comment type="function">
    <text evidence="21">Peptidoglycan polymerase that is essential for cell division.</text>
</comment>
<feature type="transmembrane region" description="Helical" evidence="22">
    <location>
        <begin position="271"/>
        <end position="291"/>
    </location>
</feature>
<reference evidence="23" key="2">
    <citation type="journal article" date="2021" name="PeerJ">
        <title>Extensive microbial diversity within the chicken gut microbiome revealed by metagenomics and culture.</title>
        <authorList>
            <person name="Gilroy R."/>
            <person name="Ravi A."/>
            <person name="Getino M."/>
            <person name="Pursley I."/>
            <person name="Horton D.L."/>
            <person name="Alikhan N.F."/>
            <person name="Baker D."/>
            <person name="Gharbi K."/>
            <person name="Hall N."/>
            <person name="Watson M."/>
            <person name="Adriaenssens E.M."/>
            <person name="Foster-Nyarko E."/>
            <person name="Jarju S."/>
            <person name="Secka A."/>
            <person name="Antonio M."/>
            <person name="Oren A."/>
            <person name="Chaudhuri R.R."/>
            <person name="La Ragione R."/>
            <person name="Hildebrand F."/>
            <person name="Pallen M.J."/>
        </authorList>
    </citation>
    <scope>NUCLEOTIDE SEQUENCE</scope>
    <source>
        <strain evidence="23">9366</strain>
    </source>
</reference>
<dbReference type="GO" id="GO:0009252">
    <property type="term" value="P:peptidoglycan biosynthetic process"/>
    <property type="evidence" value="ECO:0007669"/>
    <property type="project" value="UniProtKB-KW"/>
</dbReference>
<dbReference type="GO" id="GO:0008360">
    <property type="term" value="P:regulation of cell shape"/>
    <property type="evidence" value="ECO:0007669"/>
    <property type="project" value="UniProtKB-KW"/>
</dbReference>
<comment type="catalytic activity">
    <reaction evidence="20">
        <text>[GlcNAc-(1-&gt;4)-Mur2Ac(oyl-L-Ala-gamma-D-Glu-L-Lys-D-Ala-D-Ala)](n)-di-trans,octa-cis-undecaprenyl diphosphate + beta-D-GlcNAc-(1-&gt;4)-Mur2Ac(oyl-L-Ala-gamma-D-Glu-L-Lys-D-Ala-D-Ala)-di-trans,octa-cis-undecaprenyl diphosphate = [GlcNAc-(1-&gt;4)-Mur2Ac(oyl-L-Ala-gamma-D-Glu-L-Lys-D-Ala-D-Ala)](n+1)-di-trans,octa-cis-undecaprenyl diphosphate + di-trans,octa-cis-undecaprenyl diphosphate + H(+)</text>
        <dbReference type="Rhea" id="RHEA:23708"/>
        <dbReference type="Rhea" id="RHEA-COMP:9602"/>
        <dbReference type="Rhea" id="RHEA-COMP:9603"/>
        <dbReference type="ChEBI" id="CHEBI:15378"/>
        <dbReference type="ChEBI" id="CHEBI:58405"/>
        <dbReference type="ChEBI" id="CHEBI:60033"/>
        <dbReference type="ChEBI" id="CHEBI:78435"/>
        <dbReference type="EC" id="2.4.99.28"/>
    </reaction>
</comment>
<evidence type="ECO:0000256" key="13">
    <source>
        <dbReference type="ARBA" id="ARBA00023316"/>
    </source>
</evidence>
<evidence type="ECO:0000256" key="10">
    <source>
        <dbReference type="ARBA" id="ARBA00022989"/>
    </source>
</evidence>
<dbReference type="Pfam" id="PF01098">
    <property type="entry name" value="FTSW_RODA_SPOVE"/>
    <property type="match status" value="1"/>
</dbReference>
<dbReference type="EC" id="2.4.99.28" evidence="19"/>
<evidence type="ECO:0000256" key="20">
    <source>
        <dbReference type="ARBA" id="ARBA00049902"/>
    </source>
</evidence>
<comment type="caution">
    <text evidence="23">The sequence shown here is derived from an EMBL/GenBank/DDBJ whole genome shotgun (WGS) entry which is preliminary data.</text>
</comment>
<dbReference type="GO" id="GO:0071555">
    <property type="term" value="P:cell wall organization"/>
    <property type="evidence" value="ECO:0007669"/>
    <property type="project" value="UniProtKB-KW"/>
</dbReference>
<keyword evidence="5" id="KW-0328">Glycosyltransferase</keyword>
<evidence type="ECO:0000256" key="11">
    <source>
        <dbReference type="ARBA" id="ARBA00023136"/>
    </source>
</evidence>
<dbReference type="GO" id="GO:0005886">
    <property type="term" value="C:plasma membrane"/>
    <property type="evidence" value="ECO:0007669"/>
    <property type="project" value="UniProtKB-SubCell"/>
</dbReference>
<keyword evidence="10 22" id="KW-1133">Transmembrane helix</keyword>
<evidence type="ECO:0000256" key="19">
    <source>
        <dbReference type="ARBA" id="ARBA00044770"/>
    </source>
</evidence>
<evidence type="ECO:0000256" key="16">
    <source>
        <dbReference type="ARBA" id="ARBA00038053"/>
    </source>
</evidence>
<comment type="similarity">
    <text evidence="16">Belongs to the SEDS family. FtsW subfamily.</text>
</comment>
<comment type="pathway">
    <text evidence="2">Cell wall biogenesis; peptidoglycan biosynthesis.</text>
</comment>
<evidence type="ECO:0000256" key="6">
    <source>
        <dbReference type="ARBA" id="ARBA00022679"/>
    </source>
</evidence>
<dbReference type="PANTHER" id="PTHR30474:SF2">
    <property type="entry name" value="PEPTIDOGLYCAN GLYCOSYLTRANSFERASE FTSW-RELATED"/>
    <property type="match status" value="1"/>
</dbReference>
<evidence type="ECO:0000256" key="4">
    <source>
        <dbReference type="ARBA" id="ARBA00022618"/>
    </source>
</evidence>
<proteinExistence type="inferred from homology"/>
<evidence type="ECO:0000256" key="8">
    <source>
        <dbReference type="ARBA" id="ARBA00022960"/>
    </source>
</evidence>
<keyword evidence="7 22" id="KW-0812">Transmembrane</keyword>
<sequence length="372" mass="39834">MSRKGKYVPDKILLACVLGLALFGLLMQYSASSYSALTRTGDAFFYVKRQAAALAFSCALYPFVFRADTAILFKLRYLLLALGLVLLSVVLIPGVGAENYGATRWIDLGFITFQPSDIAKFTLVVFVSGCLAKRSSVTFASMASVLVACGATCALIMAEPNMSVTVCVGLVTLIMLFLGGAKARHFALLGIPALALVIALIAVEPYRLKRIAAFLDPWSSPLGEGYQLIQSYYALGAGGLFGVGLFNSRQKYLFLPFAESDFIFSVIGEELGFVGCVIVLAVFGTIVWRGLIIAMRAENRFDCYLAAGITAVIGVQTLLNVAVVTGSIPPTGLPLPFVSFGGTSLLMFVCSVAVLERIAAKSQTPLARHKMY</sequence>
<evidence type="ECO:0000256" key="12">
    <source>
        <dbReference type="ARBA" id="ARBA00023306"/>
    </source>
</evidence>
<dbReference type="NCBIfam" id="TIGR02614">
    <property type="entry name" value="ftsW"/>
    <property type="match status" value="1"/>
</dbReference>
<keyword evidence="6" id="KW-0808">Transferase</keyword>
<keyword evidence="4" id="KW-0132">Cell division</keyword>
<dbReference type="GO" id="GO:0008955">
    <property type="term" value="F:peptidoglycan glycosyltransferase activity"/>
    <property type="evidence" value="ECO:0007669"/>
    <property type="project" value="UniProtKB-EC"/>
</dbReference>
<feature type="transmembrane region" description="Helical" evidence="22">
    <location>
        <begin position="303"/>
        <end position="323"/>
    </location>
</feature>
<keyword evidence="3" id="KW-1003">Cell membrane</keyword>
<keyword evidence="12" id="KW-0131">Cell cycle</keyword>
<keyword evidence="11 22" id="KW-0472">Membrane</keyword>
<feature type="transmembrane region" description="Helical" evidence="22">
    <location>
        <begin position="43"/>
        <end position="65"/>
    </location>
</feature>
<keyword evidence="9" id="KW-0573">Peptidoglycan synthesis</keyword>
<dbReference type="InterPro" id="IPR001182">
    <property type="entry name" value="FtsW/RodA"/>
</dbReference>
<evidence type="ECO:0000256" key="14">
    <source>
        <dbReference type="ARBA" id="ARBA00032370"/>
    </source>
</evidence>
<evidence type="ECO:0000256" key="22">
    <source>
        <dbReference type="SAM" id="Phobius"/>
    </source>
</evidence>
<dbReference type="PANTHER" id="PTHR30474">
    <property type="entry name" value="CELL CYCLE PROTEIN"/>
    <property type="match status" value="1"/>
</dbReference>
<dbReference type="Proteomes" id="UP000824145">
    <property type="component" value="Unassembled WGS sequence"/>
</dbReference>
<feature type="transmembrane region" description="Helical" evidence="22">
    <location>
        <begin position="12"/>
        <end position="31"/>
    </location>
</feature>
<feature type="transmembrane region" description="Helical" evidence="22">
    <location>
        <begin position="108"/>
        <end position="132"/>
    </location>
</feature>
<evidence type="ECO:0000256" key="1">
    <source>
        <dbReference type="ARBA" id="ARBA00004651"/>
    </source>
</evidence>
<feature type="transmembrane region" description="Helical" evidence="22">
    <location>
        <begin position="139"/>
        <end position="157"/>
    </location>
</feature>
<evidence type="ECO:0000313" key="23">
    <source>
        <dbReference type="EMBL" id="HIU62199.1"/>
    </source>
</evidence>
<evidence type="ECO:0000256" key="7">
    <source>
        <dbReference type="ARBA" id="ARBA00022692"/>
    </source>
</evidence>
<feature type="transmembrane region" description="Helical" evidence="22">
    <location>
        <begin position="335"/>
        <end position="355"/>
    </location>
</feature>
<protein>
    <recommendedName>
        <fullName evidence="17">Probable peptidoglycan glycosyltransferase FtsW</fullName>
        <ecNumber evidence="19">2.4.99.28</ecNumber>
    </recommendedName>
    <alternativeName>
        <fullName evidence="18">Cell division protein FtsW</fullName>
    </alternativeName>
    <alternativeName>
        <fullName evidence="15">Cell wall polymerase</fullName>
    </alternativeName>
    <alternativeName>
        <fullName evidence="14">Peptidoglycan polymerase</fullName>
    </alternativeName>
</protein>
<dbReference type="GO" id="GO:0051301">
    <property type="term" value="P:cell division"/>
    <property type="evidence" value="ECO:0007669"/>
    <property type="project" value="UniProtKB-KW"/>
</dbReference>
<evidence type="ECO:0000256" key="18">
    <source>
        <dbReference type="ARBA" id="ARBA00041418"/>
    </source>
</evidence>
<accession>A0A9D1ML05</accession>
<feature type="transmembrane region" description="Helical" evidence="22">
    <location>
        <begin position="186"/>
        <end position="203"/>
    </location>
</feature>
<evidence type="ECO:0000313" key="24">
    <source>
        <dbReference type="Proteomes" id="UP000824145"/>
    </source>
</evidence>
<evidence type="ECO:0000256" key="21">
    <source>
        <dbReference type="ARBA" id="ARBA00049966"/>
    </source>
</evidence>
<dbReference type="InterPro" id="IPR013437">
    <property type="entry name" value="FtsW"/>
</dbReference>